<feature type="domain" description="Sialate O-acetylesterase" evidence="3">
    <location>
        <begin position="29"/>
        <end position="260"/>
    </location>
</feature>
<keyword evidence="2" id="KW-0732">Signal</keyword>
<protein>
    <submittedName>
        <fullName evidence="4">Sialate O-acetylesterase</fullName>
    </submittedName>
</protein>
<dbReference type="PANTHER" id="PTHR31988">
    <property type="entry name" value="ESTERASE, PUTATIVE (DUF303)-RELATED"/>
    <property type="match status" value="1"/>
</dbReference>
<dbReference type="Gene3D" id="3.40.50.1110">
    <property type="entry name" value="SGNH hydrolase"/>
    <property type="match status" value="1"/>
</dbReference>
<reference evidence="4 5" key="1">
    <citation type="submission" date="2023-04" db="EMBL/GenBank/DDBJ databases">
        <title>A novel bacteria isolated from coastal sediment.</title>
        <authorList>
            <person name="Liu X.-J."/>
            <person name="Du Z.-J."/>
        </authorList>
    </citation>
    <scope>NUCLEOTIDE SEQUENCE [LARGE SCALE GENOMIC DNA]</scope>
    <source>
        <strain evidence="4 5">SDUM461004</strain>
    </source>
</reference>
<keyword evidence="1" id="KW-0378">Hydrolase</keyword>
<feature type="signal peptide" evidence="2">
    <location>
        <begin position="1"/>
        <end position="23"/>
    </location>
</feature>
<dbReference type="PANTHER" id="PTHR31988:SF19">
    <property type="entry name" value="9-O-ACETYL-N-ACETYLNEURAMINIC ACID DEACETYLASE-RELATED"/>
    <property type="match status" value="1"/>
</dbReference>
<sequence length="272" mass="30510">MKTSFHLKLVVAFSFLMLAESLASTPAIDVFFLAGQSNASGRATIASEALPEVLYYYHTDGPAQRHSNSDSRFTELNALPNNYFGPEIGIGRELRRKNYTPAIIKISKGGTSLANDWNPQKKGECWQTWTQEASKALQALSAQGYQIRLRGFFWMQGESDANIKGRAAKYKNNFQAFITSVTQFLTTEGYQTDQMHFVTALIRSDRKEAKTIRAAQKETMDTMPNGDWFDTDDLTTIDGTHYDSESLQIIGARFADTFIKLSEQVHIAAPHQ</sequence>
<dbReference type="SUPFAM" id="SSF52266">
    <property type="entry name" value="SGNH hydrolase"/>
    <property type="match status" value="1"/>
</dbReference>
<comment type="caution">
    <text evidence="4">The sequence shown here is derived from an EMBL/GenBank/DDBJ whole genome shotgun (WGS) entry which is preliminary data.</text>
</comment>
<evidence type="ECO:0000256" key="1">
    <source>
        <dbReference type="ARBA" id="ARBA00022801"/>
    </source>
</evidence>
<name>A0ABU1AI10_9BACT</name>
<evidence type="ECO:0000259" key="3">
    <source>
        <dbReference type="Pfam" id="PF03629"/>
    </source>
</evidence>
<keyword evidence="5" id="KW-1185">Reference proteome</keyword>
<dbReference type="InterPro" id="IPR005181">
    <property type="entry name" value="SASA"/>
</dbReference>
<feature type="chain" id="PRO_5047021800" evidence="2">
    <location>
        <begin position="24"/>
        <end position="272"/>
    </location>
</feature>
<dbReference type="InterPro" id="IPR036514">
    <property type="entry name" value="SGNH_hydro_sf"/>
</dbReference>
<evidence type="ECO:0000313" key="5">
    <source>
        <dbReference type="Proteomes" id="UP001243717"/>
    </source>
</evidence>
<dbReference type="Pfam" id="PF03629">
    <property type="entry name" value="SASA"/>
    <property type="match status" value="1"/>
</dbReference>
<accession>A0ABU1AI10</accession>
<evidence type="ECO:0000256" key="2">
    <source>
        <dbReference type="SAM" id="SignalP"/>
    </source>
</evidence>
<evidence type="ECO:0000313" key="4">
    <source>
        <dbReference type="EMBL" id="MDQ8193510.1"/>
    </source>
</evidence>
<dbReference type="RefSeq" id="WP_308983999.1">
    <property type="nucleotide sequence ID" value="NZ_JARXIC010000004.1"/>
</dbReference>
<proteinExistence type="predicted"/>
<organism evidence="4 5">
    <name type="scientific">Thalassobacterium sedimentorum</name>
    <dbReference type="NCBI Taxonomy" id="3041258"/>
    <lineage>
        <taxon>Bacteria</taxon>
        <taxon>Pseudomonadati</taxon>
        <taxon>Verrucomicrobiota</taxon>
        <taxon>Opitutia</taxon>
        <taxon>Puniceicoccales</taxon>
        <taxon>Coraliomargaritaceae</taxon>
        <taxon>Thalassobacterium</taxon>
    </lineage>
</organism>
<dbReference type="Proteomes" id="UP001243717">
    <property type="component" value="Unassembled WGS sequence"/>
</dbReference>
<dbReference type="EMBL" id="JARXIC010000004">
    <property type="protein sequence ID" value="MDQ8193510.1"/>
    <property type="molecule type" value="Genomic_DNA"/>
</dbReference>
<dbReference type="InterPro" id="IPR052940">
    <property type="entry name" value="Carb_Esterase_6"/>
</dbReference>
<gene>
    <name evidence="4" type="ORF">QEH59_03680</name>
</gene>